<feature type="non-terminal residue" evidence="2">
    <location>
        <position position="142"/>
    </location>
</feature>
<proteinExistence type="predicted"/>
<sequence length="142" mass="15367">MGVFQLLSLPILSLPFISMDLNARVGIGNTVKQMLKDKVSGSETEENLCCCTSHGSRRVSTGGTDPIEKLDDPASVTNSTQAFHNVLTVSGATVTERLQLDLTTDQGLETMRSGQDIAGLDRRRSGPWWVSGRHPSGSLYFV</sequence>
<feature type="chain" id="PRO_5040856249" evidence="1">
    <location>
        <begin position="24"/>
        <end position="142"/>
    </location>
</feature>
<organism evidence="2 3">
    <name type="scientific">Candolleomyces eurysporus</name>
    <dbReference type="NCBI Taxonomy" id="2828524"/>
    <lineage>
        <taxon>Eukaryota</taxon>
        <taxon>Fungi</taxon>
        <taxon>Dikarya</taxon>
        <taxon>Basidiomycota</taxon>
        <taxon>Agaricomycotina</taxon>
        <taxon>Agaricomycetes</taxon>
        <taxon>Agaricomycetidae</taxon>
        <taxon>Agaricales</taxon>
        <taxon>Agaricineae</taxon>
        <taxon>Psathyrellaceae</taxon>
        <taxon>Candolleomyces</taxon>
    </lineage>
</organism>
<keyword evidence="1" id="KW-0732">Signal</keyword>
<evidence type="ECO:0000313" key="2">
    <source>
        <dbReference type="EMBL" id="KAJ2931988.1"/>
    </source>
</evidence>
<name>A0A9W8MK40_9AGAR</name>
<feature type="signal peptide" evidence="1">
    <location>
        <begin position="1"/>
        <end position="23"/>
    </location>
</feature>
<comment type="caution">
    <text evidence="2">The sequence shown here is derived from an EMBL/GenBank/DDBJ whole genome shotgun (WGS) entry which is preliminary data.</text>
</comment>
<gene>
    <name evidence="2" type="ORF">H1R20_g5097</name>
</gene>
<reference evidence="2" key="1">
    <citation type="submission" date="2022-06" db="EMBL/GenBank/DDBJ databases">
        <title>Genome Sequence of Candolleomyces eurysporus.</title>
        <authorList>
            <person name="Buettner E."/>
        </authorList>
    </citation>
    <scope>NUCLEOTIDE SEQUENCE</scope>
    <source>
        <strain evidence="2">VTCC 930004</strain>
    </source>
</reference>
<evidence type="ECO:0000313" key="3">
    <source>
        <dbReference type="Proteomes" id="UP001140091"/>
    </source>
</evidence>
<dbReference type="AlphaFoldDB" id="A0A9W8MK40"/>
<keyword evidence="3" id="KW-1185">Reference proteome</keyword>
<protein>
    <submittedName>
        <fullName evidence="2">Uncharacterized protein</fullName>
    </submittedName>
</protein>
<evidence type="ECO:0000256" key="1">
    <source>
        <dbReference type="SAM" id="SignalP"/>
    </source>
</evidence>
<accession>A0A9W8MK40</accession>
<dbReference type="EMBL" id="JANBPK010000787">
    <property type="protein sequence ID" value="KAJ2931988.1"/>
    <property type="molecule type" value="Genomic_DNA"/>
</dbReference>
<dbReference type="Proteomes" id="UP001140091">
    <property type="component" value="Unassembled WGS sequence"/>
</dbReference>